<dbReference type="RefSeq" id="WP_062786896.1">
    <property type="nucleotide sequence ID" value="NZ_CP157803.1"/>
</dbReference>
<dbReference type="AlphaFoldDB" id="A0AAU7MSZ5"/>
<dbReference type="PANTHER" id="PTHR36924:SF1">
    <property type="entry name" value="ANTITOXIN HIGA-1"/>
    <property type="match status" value="1"/>
</dbReference>
<sequence length="103" mass="12027">MKKFKPEHPGKFLERELKRFQLPKKPTAENLQIARTTLYRIIDGELDVTVELALKLEAAFGYPADHWLSLQLEYDLWKARKSANVTGIRRMVPEQIQAEFAML</sequence>
<evidence type="ECO:0000313" key="3">
    <source>
        <dbReference type="EMBL" id="XBQ21566.1"/>
    </source>
</evidence>
<evidence type="ECO:0000259" key="2">
    <source>
        <dbReference type="PROSITE" id="PS50943"/>
    </source>
</evidence>
<dbReference type="SUPFAM" id="SSF47413">
    <property type="entry name" value="lambda repressor-like DNA-binding domains"/>
    <property type="match status" value="1"/>
</dbReference>
<dbReference type="InterPro" id="IPR010982">
    <property type="entry name" value="Lambda_DNA-bd_dom_sf"/>
</dbReference>
<gene>
    <name evidence="3" type="ORF">ABNF92_19865</name>
</gene>
<geneLocation type="plasmid" evidence="3">
    <name>unnaned</name>
</geneLocation>
<dbReference type="KEGG" id="mamm:ABNF92_19865"/>
<keyword evidence="1" id="KW-0238">DNA-binding</keyword>
<feature type="domain" description="HTH cro/C1-type" evidence="2">
    <location>
        <begin position="28"/>
        <end position="67"/>
    </location>
</feature>
<keyword evidence="3" id="KW-0614">Plasmid</keyword>
<organism evidence="3">
    <name type="scientific">Marinobacter sp. MMG032</name>
    <dbReference type="NCBI Taxonomy" id="3158548"/>
    <lineage>
        <taxon>Bacteria</taxon>
        <taxon>Pseudomonadati</taxon>
        <taxon>Pseudomonadota</taxon>
        <taxon>Gammaproteobacteria</taxon>
        <taxon>Pseudomonadales</taxon>
        <taxon>Marinobacteraceae</taxon>
        <taxon>Marinobacter</taxon>
    </lineage>
</organism>
<dbReference type="InterPro" id="IPR001387">
    <property type="entry name" value="Cro/C1-type_HTH"/>
</dbReference>
<proteinExistence type="predicted"/>
<dbReference type="EMBL" id="CP157803">
    <property type="protein sequence ID" value="XBQ21566.1"/>
    <property type="molecule type" value="Genomic_DNA"/>
</dbReference>
<name>A0AAU7MSZ5_9GAMM</name>
<dbReference type="GO" id="GO:0003677">
    <property type="term" value="F:DNA binding"/>
    <property type="evidence" value="ECO:0007669"/>
    <property type="project" value="UniProtKB-KW"/>
</dbReference>
<protein>
    <submittedName>
        <fullName evidence="3">HigA family addiction module antitoxin</fullName>
    </submittedName>
</protein>
<dbReference type="NCBIfam" id="TIGR02607">
    <property type="entry name" value="antidote_HigA"/>
    <property type="match status" value="1"/>
</dbReference>
<accession>A0AAU7MSZ5</accession>
<dbReference type="InterPro" id="IPR013430">
    <property type="entry name" value="Toxin_antidote_HigA"/>
</dbReference>
<dbReference type="PANTHER" id="PTHR36924">
    <property type="entry name" value="ANTITOXIN HIGA-1"/>
    <property type="match status" value="1"/>
</dbReference>
<dbReference type="Gene3D" id="1.10.260.40">
    <property type="entry name" value="lambda repressor-like DNA-binding domains"/>
    <property type="match status" value="1"/>
</dbReference>
<reference evidence="3" key="1">
    <citation type="submission" date="2024-05" db="EMBL/GenBank/DDBJ databases">
        <title>Draft Genome Sequences of Flagellimonas sp. MMG031 and Marinobacter sp. MMG032 Isolated from the dinoflagellate Symbiodinium pilosum.</title>
        <authorList>
            <person name="Shikuma N.J."/>
            <person name="Farrell M.V."/>
        </authorList>
    </citation>
    <scope>NUCLEOTIDE SEQUENCE</scope>
    <source>
        <strain evidence="3">MMG032</strain>
        <plasmid evidence="3">unnaned</plasmid>
    </source>
</reference>
<evidence type="ECO:0000256" key="1">
    <source>
        <dbReference type="ARBA" id="ARBA00023125"/>
    </source>
</evidence>
<dbReference type="PROSITE" id="PS50943">
    <property type="entry name" value="HTH_CROC1"/>
    <property type="match status" value="1"/>
</dbReference>